<name>A0A6H5GWH6_9HEMI</name>
<organism evidence="11 12">
    <name type="scientific">Nesidiocoris tenuis</name>
    <dbReference type="NCBI Taxonomy" id="355587"/>
    <lineage>
        <taxon>Eukaryota</taxon>
        <taxon>Metazoa</taxon>
        <taxon>Ecdysozoa</taxon>
        <taxon>Arthropoda</taxon>
        <taxon>Hexapoda</taxon>
        <taxon>Insecta</taxon>
        <taxon>Pterygota</taxon>
        <taxon>Neoptera</taxon>
        <taxon>Paraneoptera</taxon>
        <taxon>Hemiptera</taxon>
        <taxon>Heteroptera</taxon>
        <taxon>Panheteroptera</taxon>
        <taxon>Cimicomorpha</taxon>
        <taxon>Miridae</taxon>
        <taxon>Dicyphina</taxon>
        <taxon>Nesidiocoris</taxon>
    </lineage>
</organism>
<dbReference type="GO" id="GO:0005507">
    <property type="term" value="F:copper ion binding"/>
    <property type="evidence" value="ECO:0007669"/>
    <property type="project" value="InterPro"/>
</dbReference>
<dbReference type="InterPro" id="IPR036423">
    <property type="entry name" value="SOD-like_Cu/Zn_dom_sf"/>
</dbReference>
<dbReference type="Pfam" id="PF00080">
    <property type="entry name" value="Sod_Cu"/>
    <property type="match status" value="1"/>
</dbReference>
<dbReference type="PROSITE" id="PS00332">
    <property type="entry name" value="SOD_CU_ZN_2"/>
    <property type="match status" value="1"/>
</dbReference>
<dbReference type="Proteomes" id="UP000479000">
    <property type="component" value="Unassembled WGS sequence"/>
</dbReference>
<evidence type="ECO:0000256" key="4">
    <source>
        <dbReference type="ARBA" id="ARBA00012682"/>
    </source>
</evidence>
<dbReference type="InterPro" id="IPR018152">
    <property type="entry name" value="SOD_Cu/Zn_BS"/>
</dbReference>
<sequence>MLRSIQPIGIPSRGSGMEAIPTSQGFVLLFPGKGSLQLVKNFECSNAGSPVSISNSGCTIPRAIVVFTTGGTGVKGNVTFTQEGKQVRIEGTVENLKPGEHGFHVHEKGDLSAGCASTGAHYNPYKKNHGAPNDAERHVGDLGNVVSEEGVTHIAFTDSVISLTGPHSILGRAVVIHSDRDDLGRGGFTDSLSTGHAGTRVACGIIGTL</sequence>
<feature type="non-terminal residue" evidence="11">
    <location>
        <position position="209"/>
    </location>
</feature>
<dbReference type="GO" id="GO:0004784">
    <property type="term" value="F:superoxide dismutase activity"/>
    <property type="evidence" value="ECO:0007669"/>
    <property type="project" value="UniProtKB-EC"/>
</dbReference>
<dbReference type="AlphaFoldDB" id="A0A6H5GWH6"/>
<evidence type="ECO:0000256" key="9">
    <source>
        <dbReference type="ARBA" id="ARBA00023008"/>
    </source>
</evidence>
<dbReference type="OrthoDB" id="2015551at2759"/>
<evidence type="ECO:0000256" key="6">
    <source>
        <dbReference type="ARBA" id="ARBA00022833"/>
    </source>
</evidence>
<dbReference type="CDD" id="cd00305">
    <property type="entry name" value="Cu-Zn_Superoxide_Dismutase"/>
    <property type="match status" value="1"/>
</dbReference>
<accession>A0A6H5GWH6</accession>
<dbReference type="PRINTS" id="PR00068">
    <property type="entry name" value="CUZNDISMTASE"/>
</dbReference>
<keyword evidence="6" id="KW-0862">Zinc</keyword>
<gene>
    <name evidence="11" type="ORF">NTEN_LOCUS12538</name>
</gene>
<keyword evidence="12" id="KW-1185">Reference proteome</keyword>
<keyword evidence="8" id="KW-0560">Oxidoreductase</keyword>
<dbReference type="SUPFAM" id="SSF49329">
    <property type="entry name" value="Cu,Zn superoxide dismutase-like"/>
    <property type="match status" value="1"/>
</dbReference>
<evidence type="ECO:0000313" key="11">
    <source>
        <dbReference type="EMBL" id="CAB0007206.1"/>
    </source>
</evidence>
<evidence type="ECO:0000256" key="3">
    <source>
        <dbReference type="ARBA" id="ARBA00010457"/>
    </source>
</evidence>
<comment type="cofactor">
    <cofactor evidence="1">
        <name>Cu cation</name>
        <dbReference type="ChEBI" id="CHEBI:23378"/>
    </cofactor>
</comment>
<protein>
    <recommendedName>
        <fullName evidence="4">superoxide dismutase</fullName>
        <ecNumber evidence="4">1.15.1.1</ecNumber>
    </recommendedName>
</protein>
<keyword evidence="7" id="KW-0049">Antioxidant</keyword>
<evidence type="ECO:0000256" key="2">
    <source>
        <dbReference type="ARBA" id="ARBA00001947"/>
    </source>
</evidence>
<evidence type="ECO:0000256" key="5">
    <source>
        <dbReference type="ARBA" id="ARBA00022723"/>
    </source>
</evidence>
<dbReference type="Gene3D" id="2.60.40.200">
    <property type="entry name" value="Superoxide dismutase, copper/zinc binding domain"/>
    <property type="match status" value="1"/>
</dbReference>
<comment type="cofactor">
    <cofactor evidence="2">
        <name>Zn(2+)</name>
        <dbReference type="ChEBI" id="CHEBI:29105"/>
    </cofactor>
</comment>
<evidence type="ECO:0000259" key="10">
    <source>
        <dbReference type="Pfam" id="PF00080"/>
    </source>
</evidence>
<reference evidence="11 12" key="1">
    <citation type="submission" date="2020-02" db="EMBL/GenBank/DDBJ databases">
        <authorList>
            <person name="Ferguson B K."/>
        </authorList>
    </citation>
    <scope>NUCLEOTIDE SEQUENCE [LARGE SCALE GENOMIC DNA]</scope>
</reference>
<dbReference type="InterPro" id="IPR001424">
    <property type="entry name" value="SOD_Cu_Zn_dom"/>
</dbReference>
<dbReference type="PROSITE" id="PS00087">
    <property type="entry name" value="SOD_CU_ZN_1"/>
    <property type="match status" value="1"/>
</dbReference>
<comment type="similarity">
    <text evidence="3">Belongs to the Cu-Zn superoxide dismutase family.</text>
</comment>
<evidence type="ECO:0000256" key="1">
    <source>
        <dbReference type="ARBA" id="ARBA00001935"/>
    </source>
</evidence>
<keyword evidence="9" id="KW-0186">Copper</keyword>
<dbReference type="EMBL" id="CADCXU010018870">
    <property type="protein sequence ID" value="CAB0007206.1"/>
    <property type="molecule type" value="Genomic_DNA"/>
</dbReference>
<evidence type="ECO:0000313" key="12">
    <source>
        <dbReference type="Proteomes" id="UP000479000"/>
    </source>
</evidence>
<proteinExistence type="inferred from homology"/>
<dbReference type="PANTHER" id="PTHR10003">
    <property type="entry name" value="SUPEROXIDE DISMUTASE CU-ZN -RELATED"/>
    <property type="match status" value="1"/>
</dbReference>
<dbReference type="InterPro" id="IPR024134">
    <property type="entry name" value="SOD_Cu/Zn_/chaperone"/>
</dbReference>
<dbReference type="EC" id="1.15.1.1" evidence="4"/>
<feature type="domain" description="Superoxide dismutase copper/zinc binding" evidence="10">
    <location>
        <begin position="74"/>
        <end position="206"/>
    </location>
</feature>
<evidence type="ECO:0000256" key="8">
    <source>
        <dbReference type="ARBA" id="ARBA00023002"/>
    </source>
</evidence>
<keyword evidence="5" id="KW-0479">Metal-binding</keyword>
<evidence type="ECO:0000256" key="7">
    <source>
        <dbReference type="ARBA" id="ARBA00022862"/>
    </source>
</evidence>
<dbReference type="FunFam" id="2.60.40.200:FF:000001">
    <property type="entry name" value="Superoxide dismutase [Cu-Zn]"/>
    <property type="match status" value="1"/>
</dbReference>